<name>X1DP91_9ZZZZ</name>
<evidence type="ECO:0000256" key="1">
    <source>
        <dbReference type="ARBA" id="ARBA00022801"/>
    </source>
</evidence>
<dbReference type="AlphaFoldDB" id="X1DP91"/>
<keyword evidence="1" id="KW-0378">Hydrolase</keyword>
<evidence type="ECO:0000313" key="2">
    <source>
        <dbReference type="EMBL" id="GAH21982.1"/>
    </source>
</evidence>
<evidence type="ECO:0008006" key="3">
    <source>
        <dbReference type="Google" id="ProtNLM"/>
    </source>
</evidence>
<dbReference type="PANTHER" id="PTHR39181">
    <property type="entry name" value="TYROSINE-PROTEIN PHOSPHATASE YWQE"/>
    <property type="match status" value="1"/>
</dbReference>
<reference evidence="2" key="1">
    <citation type="journal article" date="2014" name="Front. Microbiol.">
        <title>High frequency of phylogenetically diverse reductive dehalogenase-homologous genes in deep subseafloor sedimentary metagenomes.</title>
        <authorList>
            <person name="Kawai M."/>
            <person name="Futagami T."/>
            <person name="Toyoda A."/>
            <person name="Takaki Y."/>
            <person name="Nishi S."/>
            <person name="Hori S."/>
            <person name="Arai W."/>
            <person name="Tsubouchi T."/>
            <person name="Morono Y."/>
            <person name="Uchiyama I."/>
            <person name="Ito T."/>
            <person name="Fujiyama A."/>
            <person name="Inagaki F."/>
            <person name="Takami H."/>
        </authorList>
    </citation>
    <scope>NUCLEOTIDE SEQUENCE</scope>
    <source>
        <strain evidence="2">Expedition CK06-06</strain>
    </source>
</reference>
<dbReference type="Gene3D" id="3.20.20.140">
    <property type="entry name" value="Metal-dependent hydrolases"/>
    <property type="match status" value="1"/>
</dbReference>
<dbReference type="PIRSF" id="PIRSF016557">
    <property type="entry name" value="Caps_synth_CpsB"/>
    <property type="match status" value="1"/>
</dbReference>
<comment type="caution">
    <text evidence="2">The sequence shown here is derived from an EMBL/GenBank/DDBJ whole genome shotgun (WGS) entry which is preliminary data.</text>
</comment>
<dbReference type="Pfam" id="PF19567">
    <property type="entry name" value="CpsB_CapC"/>
    <property type="match status" value="1"/>
</dbReference>
<protein>
    <recommendedName>
        <fullName evidence="3">Protein-tyrosine-phosphatase</fullName>
    </recommendedName>
</protein>
<dbReference type="EMBL" id="BARU01004603">
    <property type="protein sequence ID" value="GAH21982.1"/>
    <property type="molecule type" value="Genomic_DNA"/>
</dbReference>
<dbReference type="InterPro" id="IPR016667">
    <property type="entry name" value="Caps_polysacc_synth_CpsB/CapC"/>
</dbReference>
<organism evidence="2">
    <name type="scientific">marine sediment metagenome</name>
    <dbReference type="NCBI Taxonomy" id="412755"/>
    <lineage>
        <taxon>unclassified sequences</taxon>
        <taxon>metagenomes</taxon>
        <taxon>ecological metagenomes</taxon>
    </lineage>
</organism>
<accession>X1DP91</accession>
<feature type="non-terminal residue" evidence="2">
    <location>
        <position position="1"/>
    </location>
</feature>
<dbReference type="PANTHER" id="PTHR39181:SF1">
    <property type="entry name" value="TYROSINE-PROTEIN PHOSPHATASE YWQE"/>
    <property type="match status" value="1"/>
</dbReference>
<dbReference type="SUPFAM" id="SSF89550">
    <property type="entry name" value="PHP domain-like"/>
    <property type="match status" value="1"/>
</dbReference>
<dbReference type="GO" id="GO:0030145">
    <property type="term" value="F:manganese ion binding"/>
    <property type="evidence" value="ECO:0007669"/>
    <property type="project" value="InterPro"/>
</dbReference>
<dbReference type="GO" id="GO:0004725">
    <property type="term" value="F:protein tyrosine phosphatase activity"/>
    <property type="evidence" value="ECO:0007669"/>
    <property type="project" value="InterPro"/>
</dbReference>
<dbReference type="InterPro" id="IPR016195">
    <property type="entry name" value="Pol/histidinol_Pase-like"/>
</dbReference>
<gene>
    <name evidence="2" type="ORF">S03H2_09164</name>
</gene>
<proteinExistence type="predicted"/>
<sequence>HCHCLPGFDDGPEDLKQAVKLCKSLVEDGIETVVAAPHVLGGFDGNCDAEDIRRAVAELNQALDKQQIPLKVLPGAEVRLDERIESLLDNGVILTVADGSFLLLELLDQVLIDISSLLISLRQKNIQCIIVHPERCSYLAKAPGIIKKWLSLGAVLQVTAASLLGRGYLGYYIKDFAWSLVESGQVSIIATDAHDTGERKAMMTAAYNAISTRLSPEIAEMLCIKNPRRVIEAKKPLTIT</sequence>